<feature type="transmembrane region" description="Helical" evidence="4">
    <location>
        <begin position="449"/>
        <end position="470"/>
    </location>
</feature>
<protein>
    <recommendedName>
        <fullName evidence="5">Major facilitator superfamily (MFS) profile domain-containing protein</fullName>
    </recommendedName>
</protein>
<dbReference type="InterPro" id="IPR011701">
    <property type="entry name" value="MFS"/>
</dbReference>
<evidence type="ECO:0000259" key="5">
    <source>
        <dbReference type="PROSITE" id="PS50850"/>
    </source>
</evidence>
<dbReference type="SUPFAM" id="SSF103473">
    <property type="entry name" value="MFS general substrate transporter"/>
    <property type="match status" value="1"/>
</dbReference>
<evidence type="ECO:0000256" key="1">
    <source>
        <dbReference type="ARBA" id="ARBA00004141"/>
    </source>
</evidence>
<dbReference type="Proteomes" id="UP000754883">
    <property type="component" value="Unassembled WGS sequence"/>
</dbReference>
<dbReference type="GO" id="GO:0090560">
    <property type="term" value="F:2-(3-amino-3-carboxypropyl)histidine synthase activity"/>
    <property type="evidence" value="ECO:0007669"/>
    <property type="project" value="InterPro"/>
</dbReference>
<feature type="region of interest" description="Disordered" evidence="3">
    <location>
        <begin position="1"/>
        <end position="72"/>
    </location>
</feature>
<feature type="compositionally biased region" description="Basic and acidic residues" evidence="3">
    <location>
        <begin position="20"/>
        <end position="29"/>
    </location>
</feature>
<dbReference type="PROSITE" id="PS50850">
    <property type="entry name" value="MFS"/>
    <property type="match status" value="1"/>
</dbReference>
<feature type="transmembrane region" description="Helical" evidence="4">
    <location>
        <begin position="238"/>
        <end position="261"/>
    </location>
</feature>
<accession>A0A9N9UWL1</accession>
<proteinExistence type="inferred from homology"/>
<keyword evidence="4" id="KW-0472">Membrane</keyword>
<dbReference type="OrthoDB" id="410267at2759"/>
<evidence type="ECO:0000256" key="3">
    <source>
        <dbReference type="SAM" id="MobiDB-lite"/>
    </source>
</evidence>
<dbReference type="PANTHER" id="PTHR11360:SF177">
    <property type="entry name" value="RIBOFLAVIN TRANSPORTER MCH5"/>
    <property type="match status" value="1"/>
</dbReference>
<feature type="transmembrane region" description="Helical" evidence="4">
    <location>
        <begin position="330"/>
        <end position="349"/>
    </location>
</feature>
<dbReference type="Gene3D" id="1.20.1250.20">
    <property type="entry name" value="MFS general substrate transporter like domains"/>
    <property type="match status" value="1"/>
</dbReference>
<feature type="transmembrane region" description="Helical" evidence="4">
    <location>
        <begin position="208"/>
        <end position="232"/>
    </location>
</feature>
<evidence type="ECO:0000313" key="7">
    <source>
        <dbReference type="Proteomes" id="UP000754883"/>
    </source>
</evidence>
<feature type="domain" description="Major facilitator superfamily (MFS) profile" evidence="5">
    <location>
        <begin position="80"/>
        <end position="474"/>
    </location>
</feature>
<dbReference type="CDD" id="cd17352">
    <property type="entry name" value="MFS_MCT_SLC16"/>
    <property type="match status" value="1"/>
</dbReference>
<dbReference type="GO" id="GO:0022857">
    <property type="term" value="F:transmembrane transporter activity"/>
    <property type="evidence" value="ECO:0007669"/>
    <property type="project" value="InterPro"/>
</dbReference>
<feature type="compositionally biased region" description="Low complexity" evidence="3">
    <location>
        <begin position="50"/>
        <end position="60"/>
    </location>
</feature>
<dbReference type="InterPro" id="IPR050327">
    <property type="entry name" value="Proton-linked_MCT"/>
</dbReference>
<keyword evidence="4" id="KW-1133">Transmembrane helix</keyword>
<comment type="similarity">
    <text evidence="2">Belongs to the major facilitator superfamily. Monocarboxylate porter (TC 2.A.1.13) family.</text>
</comment>
<dbReference type="Pfam" id="PF07690">
    <property type="entry name" value="MFS_1"/>
    <property type="match status" value="1"/>
</dbReference>
<dbReference type="InterPro" id="IPR036259">
    <property type="entry name" value="MFS_trans_sf"/>
</dbReference>
<dbReference type="EMBL" id="CABFNO020001568">
    <property type="protein sequence ID" value="CAH0005422.1"/>
    <property type="molecule type" value="Genomic_DNA"/>
</dbReference>
<evidence type="ECO:0000256" key="2">
    <source>
        <dbReference type="ARBA" id="ARBA00006727"/>
    </source>
</evidence>
<dbReference type="AlphaFoldDB" id="A0A9N9UWL1"/>
<dbReference type="InterPro" id="IPR016435">
    <property type="entry name" value="DPH1/DPH2"/>
</dbReference>
<evidence type="ECO:0000256" key="4">
    <source>
        <dbReference type="SAM" id="Phobius"/>
    </source>
</evidence>
<feature type="transmembrane region" description="Helical" evidence="4">
    <location>
        <begin position="81"/>
        <end position="101"/>
    </location>
</feature>
<sequence length="483" mass="51840">MEFAPKNAEETCLKNHQRLTVKDGHHQHTEGIGMKGPALHHHHQSTNEITSDSTDSPDSPELAASNSSDEPNYPEGGLQGWLVVFGSFCAMGAVFGLINTSAVFESYFKEHQLKEYSHSQIGWIFSLYLFLVFFIGIQVGPIFDHYGPRLLVAVGSILIVASLMLLSISKEYYQIILTYSVLGGTGGALLNCPAYGAIAHFFNVRRGLATGIATTAGGIGGIVFPLLLQFLLGESGVGFPWSCRILGFILLVLCAAANLFVRSRLTAPVNDGEKKPRGHSVWPDLTILRSRGFASSAVGIFFMEWGLFVPITYIISYAKSHGSSDAESSVLLASLNAGSVLGRFLPGFLADKLGRFNVIIATITLCVTTILGLWLPAGDSKPLLIVFCVVFGFASGSNLGLIPVCIGQFCESRNYGRYVTTANMIASFGTLTSVPIAGALLGFEGRAGWIGLILFSAAAYVVALACYVTARVSAAGWKLRKKF</sequence>
<feature type="transmembrane region" description="Helical" evidence="4">
    <location>
        <begin position="121"/>
        <end position="143"/>
    </location>
</feature>
<dbReference type="GO" id="GO:0016020">
    <property type="term" value="C:membrane"/>
    <property type="evidence" value="ECO:0007669"/>
    <property type="project" value="UniProtKB-SubCell"/>
</dbReference>
<dbReference type="InterPro" id="IPR020846">
    <property type="entry name" value="MFS_dom"/>
</dbReference>
<dbReference type="SFLD" id="SFLDS00032">
    <property type="entry name" value="Radical_SAM_3-amino-3-carboxyp"/>
    <property type="match status" value="1"/>
</dbReference>
<comment type="subcellular location">
    <subcellularLocation>
        <location evidence="1">Membrane</location>
        <topology evidence="1">Multi-pass membrane protein</topology>
    </subcellularLocation>
</comment>
<feature type="transmembrane region" description="Helical" evidence="4">
    <location>
        <begin position="418"/>
        <end position="443"/>
    </location>
</feature>
<dbReference type="GO" id="GO:0017183">
    <property type="term" value="P:protein histidyl modification to diphthamide"/>
    <property type="evidence" value="ECO:0007669"/>
    <property type="project" value="InterPro"/>
</dbReference>
<feature type="transmembrane region" description="Helical" evidence="4">
    <location>
        <begin position="356"/>
        <end position="377"/>
    </location>
</feature>
<reference evidence="6" key="1">
    <citation type="submission" date="2021-10" db="EMBL/GenBank/DDBJ databases">
        <authorList>
            <person name="Piombo E."/>
        </authorList>
    </citation>
    <scope>NUCLEOTIDE SEQUENCE</scope>
</reference>
<comment type="caution">
    <text evidence="6">The sequence shown here is derived from an EMBL/GenBank/DDBJ whole genome shotgun (WGS) entry which is preliminary data.</text>
</comment>
<feature type="transmembrane region" description="Helical" evidence="4">
    <location>
        <begin position="175"/>
        <end position="196"/>
    </location>
</feature>
<keyword evidence="4" id="KW-0812">Transmembrane</keyword>
<keyword evidence="7" id="KW-1185">Reference proteome</keyword>
<feature type="transmembrane region" description="Helical" evidence="4">
    <location>
        <begin position="150"/>
        <end position="169"/>
    </location>
</feature>
<dbReference type="PANTHER" id="PTHR11360">
    <property type="entry name" value="MONOCARBOXYLATE TRANSPORTER"/>
    <property type="match status" value="1"/>
</dbReference>
<name>A0A9N9UWL1_9HYPO</name>
<organism evidence="6 7">
    <name type="scientific">Clonostachys byssicola</name>
    <dbReference type="NCBI Taxonomy" id="160290"/>
    <lineage>
        <taxon>Eukaryota</taxon>
        <taxon>Fungi</taxon>
        <taxon>Dikarya</taxon>
        <taxon>Ascomycota</taxon>
        <taxon>Pezizomycotina</taxon>
        <taxon>Sordariomycetes</taxon>
        <taxon>Hypocreomycetidae</taxon>
        <taxon>Hypocreales</taxon>
        <taxon>Bionectriaceae</taxon>
        <taxon>Clonostachys</taxon>
    </lineage>
</organism>
<evidence type="ECO:0000313" key="6">
    <source>
        <dbReference type="EMBL" id="CAH0005422.1"/>
    </source>
</evidence>
<feature type="transmembrane region" description="Helical" evidence="4">
    <location>
        <begin position="383"/>
        <end position="406"/>
    </location>
</feature>
<feature type="transmembrane region" description="Helical" evidence="4">
    <location>
        <begin position="297"/>
        <end position="318"/>
    </location>
</feature>
<gene>
    <name evidence="6" type="ORF">CBYS24578_00006017</name>
</gene>